<dbReference type="Proteomes" id="UP001195903">
    <property type="component" value="Unassembled WGS sequence"/>
</dbReference>
<keyword evidence="3" id="KW-1185">Reference proteome</keyword>
<protein>
    <submittedName>
        <fullName evidence="2">Uncharacterized protein</fullName>
    </submittedName>
</protein>
<reference evidence="2 3" key="1">
    <citation type="submission" date="2021-05" db="EMBL/GenBank/DDBJ databases">
        <title>Shewanella sp. JM162201.</title>
        <authorList>
            <person name="Xu S."/>
            <person name="Li A."/>
        </authorList>
    </citation>
    <scope>NUCLEOTIDE SEQUENCE [LARGE SCALE GENOMIC DNA]</scope>
    <source>
        <strain evidence="2 3">JM162201</strain>
    </source>
</reference>
<sequence length="247" mass="27021">MAYQLISSFDYFRKILKTPKSGLTFLLKAVCFKSSFLKTACFKKLHFSKEAVKGILMTLPLALLISIIFISISYAWDKPLKSLISYMPLWIIVMVWISQPFDWQSQGWHVASAVLFCAVLLGYTRLMVPAQFNELLDTIEKISLIIVLLSGVLIVLLVLLGYAGLFEAAGLRELLGAINAPALPGVDVDTNPSANASAGTMANAERTPNYGILSRPLYLFGPSLVCFIGAKLLPRCKPSAAEPSAQS</sequence>
<keyword evidence="1" id="KW-0472">Membrane</keyword>
<feature type="transmembrane region" description="Helical" evidence="1">
    <location>
        <begin position="83"/>
        <end position="101"/>
    </location>
</feature>
<feature type="transmembrane region" description="Helical" evidence="1">
    <location>
        <begin position="144"/>
        <end position="165"/>
    </location>
</feature>
<keyword evidence="1" id="KW-0812">Transmembrane</keyword>
<organism evidence="2 3">
    <name type="scientific">Shewanella jiangmenensis</name>
    <dbReference type="NCBI Taxonomy" id="2837387"/>
    <lineage>
        <taxon>Bacteria</taxon>
        <taxon>Pseudomonadati</taxon>
        <taxon>Pseudomonadota</taxon>
        <taxon>Gammaproteobacteria</taxon>
        <taxon>Alteromonadales</taxon>
        <taxon>Shewanellaceae</taxon>
        <taxon>Shewanella</taxon>
    </lineage>
</organism>
<accession>A0ABS5V805</accession>
<evidence type="ECO:0000313" key="3">
    <source>
        <dbReference type="Proteomes" id="UP001195903"/>
    </source>
</evidence>
<dbReference type="RefSeq" id="WP_214508768.1">
    <property type="nucleotide sequence ID" value="NZ_JAHEPS010000015.1"/>
</dbReference>
<comment type="caution">
    <text evidence="2">The sequence shown here is derived from an EMBL/GenBank/DDBJ whole genome shotgun (WGS) entry which is preliminary data.</text>
</comment>
<evidence type="ECO:0000313" key="2">
    <source>
        <dbReference type="EMBL" id="MBT1446571.1"/>
    </source>
</evidence>
<keyword evidence="1" id="KW-1133">Transmembrane helix</keyword>
<proteinExistence type="predicted"/>
<dbReference type="EMBL" id="JAHEPS010000015">
    <property type="protein sequence ID" value="MBT1446571.1"/>
    <property type="molecule type" value="Genomic_DNA"/>
</dbReference>
<feature type="transmembrane region" description="Helical" evidence="1">
    <location>
        <begin position="107"/>
        <end position="123"/>
    </location>
</feature>
<name>A0ABS5V805_9GAMM</name>
<evidence type="ECO:0000256" key="1">
    <source>
        <dbReference type="SAM" id="Phobius"/>
    </source>
</evidence>
<feature type="transmembrane region" description="Helical" evidence="1">
    <location>
        <begin position="55"/>
        <end position="76"/>
    </location>
</feature>
<gene>
    <name evidence="2" type="ORF">KJI95_18915</name>
</gene>